<reference evidence="1" key="1">
    <citation type="submission" date="2014-09" db="EMBL/GenBank/DDBJ databases">
        <authorList>
            <person name="Magalhaes I.L.F."/>
            <person name="Oliveira U."/>
            <person name="Santos F.R."/>
            <person name="Vidigal T.H.D.A."/>
            <person name="Brescovit A.D."/>
            <person name="Santos A.J."/>
        </authorList>
    </citation>
    <scope>NUCLEOTIDE SEQUENCE</scope>
    <source>
        <tissue evidence="1">Shoot tissue taken approximately 20 cm above the soil surface</tissue>
    </source>
</reference>
<protein>
    <submittedName>
        <fullName evidence="1">Uncharacterized protein</fullName>
    </submittedName>
</protein>
<evidence type="ECO:0000313" key="1">
    <source>
        <dbReference type="EMBL" id="JAE32773.1"/>
    </source>
</evidence>
<sequence>MTLQSVESWRHGWN</sequence>
<accession>A0A0A9HIN4</accession>
<name>A0A0A9HIN4_ARUDO</name>
<dbReference type="EMBL" id="GBRH01165123">
    <property type="protein sequence ID" value="JAE32773.1"/>
    <property type="molecule type" value="Transcribed_RNA"/>
</dbReference>
<organism evidence="1">
    <name type="scientific">Arundo donax</name>
    <name type="common">Giant reed</name>
    <name type="synonym">Donax arundinaceus</name>
    <dbReference type="NCBI Taxonomy" id="35708"/>
    <lineage>
        <taxon>Eukaryota</taxon>
        <taxon>Viridiplantae</taxon>
        <taxon>Streptophyta</taxon>
        <taxon>Embryophyta</taxon>
        <taxon>Tracheophyta</taxon>
        <taxon>Spermatophyta</taxon>
        <taxon>Magnoliopsida</taxon>
        <taxon>Liliopsida</taxon>
        <taxon>Poales</taxon>
        <taxon>Poaceae</taxon>
        <taxon>PACMAD clade</taxon>
        <taxon>Arundinoideae</taxon>
        <taxon>Arundineae</taxon>
        <taxon>Arundo</taxon>
    </lineage>
</organism>
<proteinExistence type="predicted"/>
<reference evidence="1" key="2">
    <citation type="journal article" date="2015" name="Data Brief">
        <title>Shoot transcriptome of the giant reed, Arundo donax.</title>
        <authorList>
            <person name="Barrero R.A."/>
            <person name="Guerrero F.D."/>
            <person name="Moolhuijzen P."/>
            <person name="Goolsby J.A."/>
            <person name="Tidwell J."/>
            <person name="Bellgard S.E."/>
            <person name="Bellgard M.I."/>
        </authorList>
    </citation>
    <scope>NUCLEOTIDE SEQUENCE</scope>
    <source>
        <tissue evidence="1">Shoot tissue taken approximately 20 cm above the soil surface</tissue>
    </source>
</reference>